<reference evidence="1 2" key="3">
    <citation type="journal article" date="2011" name="Mol. Syst. Biol.">
        <title>Integrative genome-scale metabolic analysis of Vibrio vulnificus for drug targeting and discovery.</title>
        <authorList>
            <person name="Kim H.U."/>
            <person name="Kim S.Y."/>
            <person name="Jeong H."/>
            <person name="Kim T.Y."/>
            <person name="Kim J.J."/>
            <person name="Choy H.E."/>
            <person name="Yi K.Y."/>
            <person name="Rhee J.H."/>
            <person name="Lee S.Y."/>
        </authorList>
    </citation>
    <scope>NUCLEOTIDE SEQUENCE [LARGE SCALE GENOMIC DNA]</scope>
    <source>
        <strain evidence="1 2">CMCP6</strain>
    </source>
</reference>
<reference evidence="2" key="1">
    <citation type="submission" date="2002-12" db="EMBL/GenBank/DDBJ databases">
        <title>Complete genome sequence of Vibrio vulnificus CMCP6.</title>
        <authorList>
            <person name="Rhee J.H."/>
            <person name="Kim S.Y."/>
            <person name="Chung S.S."/>
            <person name="Kim J.J."/>
            <person name="Moon Y.H."/>
            <person name="Jeong H."/>
            <person name="Choy H.E."/>
        </authorList>
    </citation>
    <scope>NUCLEOTIDE SEQUENCE [LARGE SCALE GENOMIC DNA]</scope>
    <source>
        <strain evidence="2">CMCP6</strain>
    </source>
</reference>
<name>A0A3Q0L6Y7_VIBVU</name>
<dbReference type="Proteomes" id="UP000002275">
    <property type="component" value="Chromosome I"/>
</dbReference>
<sequence>MQHNALVLRSKTVELVYQELWGLLLGYNLVRREASQAAVAHGRNGQ</sequence>
<dbReference type="AlphaFoldDB" id="A0A3Q0L6Y7"/>
<proteinExistence type="predicted"/>
<reference evidence="1 2" key="2">
    <citation type="journal article" date="2003" name="Infect. Immun.">
        <title>Characterization and pathogenic significance of Vibrio vulnificus antigens preferentially expressed in septicemic patients.</title>
        <authorList>
            <person name="Kim Y.R."/>
            <person name="Lee S.E."/>
            <person name="Kim C.M."/>
            <person name="Kim S.Y."/>
            <person name="Shin E.K."/>
            <person name="Shin D.H."/>
            <person name="Chung S.S."/>
            <person name="Choy H.E."/>
            <person name="Progulske-Fox A."/>
            <person name="Hillman J.D."/>
            <person name="Handfield M."/>
            <person name="Rhee J.H."/>
        </authorList>
    </citation>
    <scope>NUCLEOTIDE SEQUENCE [LARGE SCALE GENOMIC DNA]</scope>
    <source>
        <strain evidence="1 2">CMCP6</strain>
    </source>
</reference>
<accession>A0A3Q0L6Y7</accession>
<evidence type="ECO:0000313" key="2">
    <source>
        <dbReference type="Proteomes" id="UP000002275"/>
    </source>
</evidence>
<gene>
    <name evidence="1" type="ordered locus">VV1_2959</name>
</gene>
<dbReference type="KEGG" id="vvu:VV1_2959"/>
<dbReference type="EMBL" id="AE016795">
    <property type="protein sequence ID" value="AAO11290.1"/>
    <property type="molecule type" value="Genomic_DNA"/>
</dbReference>
<protein>
    <submittedName>
        <fullName evidence="1">Transposase and inactivated derivative</fullName>
    </submittedName>
</protein>
<organism evidence="1 2">
    <name type="scientific">Vibrio vulnificus (strain CMCP6)</name>
    <dbReference type="NCBI Taxonomy" id="216895"/>
    <lineage>
        <taxon>Bacteria</taxon>
        <taxon>Pseudomonadati</taxon>
        <taxon>Pseudomonadota</taxon>
        <taxon>Gammaproteobacteria</taxon>
        <taxon>Vibrionales</taxon>
        <taxon>Vibrionaceae</taxon>
        <taxon>Vibrio</taxon>
    </lineage>
</organism>
<evidence type="ECO:0000313" key="1">
    <source>
        <dbReference type="EMBL" id="AAO11290.1"/>
    </source>
</evidence>